<dbReference type="GO" id="GO:0003824">
    <property type="term" value="F:catalytic activity"/>
    <property type="evidence" value="ECO:0007669"/>
    <property type="project" value="InterPro"/>
</dbReference>
<name>A0A382ZVU6_9ZZZZ</name>
<dbReference type="InterPro" id="IPR011257">
    <property type="entry name" value="DNA_glycosylase"/>
</dbReference>
<feature type="non-terminal residue" evidence="1">
    <location>
        <position position="54"/>
    </location>
</feature>
<dbReference type="AlphaFoldDB" id="A0A382ZVU6"/>
<dbReference type="SUPFAM" id="SSF48150">
    <property type="entry name" value="DNA-glycosylase"/>
    <property type="match status" value="1"/>
</dbReference>
<dbReference type="EMBL" id="UINC01187082">
    <property type="protein sequence ID" value="SVD99612.1"/>
    <property type="molecule type" value="Genomic_DNA"/>
</dbReference>
<gene>
    <name evidence="1" type="ORF">METZ01_LOCUS452466</name>
</gene>
<dbReference type="GO" id="GO:0006281">
    <property type="term" value="P:DNA repair"/>
    <property type="evidence" value="ECO:0007669"/>
    <property type="project" value="InterPro"/>
</dbReference>
<sequence length="54" mass="6421">MMKVDHIYRLLESEHGQMEWYPRRDPLSELVYTVLSQHTSDVNSLRAYQGLIDV</sequence>
<protein>
    <recommendedName>
        <fullName evidence="2">HhH-GPD domain-containing protein</fullName>
    </recommendedName>
</protein>
<reference evidence="1" key="1">
    <citation type="submission" date="2018-05" db="EMBL/GenBank/DDBJ databases">
        <authorList>
            <person name="Lanie J.A."/>
            <person name="Ng W.-L."/>
            <person name="Kazmierczak K.M."/>
            <person name="Andrzejewski T.M."/>
            <person name="Davidsen T.M."/>
            <person name="Wayne K.J."/>
            <person name="Tettelin H."/>
            <person name="Glass J.I."/>
            <person name="Rusch D."/>
            <person name="Podicherti R."/>
            <person name="Tsui H.-C.T."/>
            <person name="Winkler M.E."/>
        </authorList>
    </citation>
    <scope>NUCLEOTIDE SEQUENCE</scope>
</reference>
<evidence type="ECO:0000313" key="1">
    <source>
        <dbReference type="EMBL" id="SVD99612.1"/>
    </source>
</evidence>
<proteinExistence type="predicted"/>
<evidence type="ECO:0008006" key="2">
    <source>
        <dbReference type="Google" id="ProtNLM"/>
    </source>
</evidence>
<organism evidence="1">
    <name type="scientific">marine metagenome</name>
    <dbReference type="NCBI Taxonomy" id="408172"/>
    <lineage>
        <taxon>unclassified sequences</taxon>
        <taxon>metagenomes</taxon>
        <taxon>ecological metagenomes</taxon>
    </lineage>
</organism>
<accession>A0A382ZVU6</accession>